<dbReference type="Pfam" id="PF12141">
    <property type="entry name" value="BMT"/>
    <property type="match status" value="1"/>
</dbReference>
<keyword evidence="4" id="KW-0808">Transferase</keyword>
<evidence type="ECO:0000256" key="5">
    <source>
        <dbReference type="ARBA" id="ARBA00022692"/>
    </source>
</evidence>
<dbReference type="EMBL" id="LXTC01000002">
    <property type="protein sequence ID" value="OBA22062.1"/>
    <property type="molecule type" value="Genomic_DNA"/>
</dbReference>
<keyword evidence="9" id="KW-0961">Cell wall biogenesis/degradation</keyword>
<evidence type="ECO:0000256" key="8">
    <source>
        <dbReference type="ARBA" id="ARBA00023136"/>
    </source>
</evidence>
<reference evidence="11 12" key="1">
    <citation type="submission" date="2016-05" db="EMBL/GenBank/DDBJ databases">
        <title>Comparative genomics of biotechnologically important yeasts.</title>
        <authorList>
            <consortium name="DOE Joint Genome Institute"/>
            <person name="Riley R."/>
            <person name="Haridas S."/>
            <person name="Wolfe K.H."/>
            <person name="Lopes M.R."/>
            <person name="Hittinger C.T."/>
            <person name="Goker M."/>
            <person name="Salamov A."/>
            <person name="Wisecaver J."/>
            <person name="Long T.M."/>
            <person name="Aerts A.L."/>
            <person name="Barry K."/>
            <person name="Choi C."/>
            <person name="Clum A."/>
            <person name="Coughlan A.Y."/>
            <person name="Deshpande S."/>
            <person name="Douglass A.P."/>
            <person name="Hanson S.J."/>
            <person name="Klenk H.-P."/>
            <person name="LaButti K."/>
            <person name="Lapidus A."/>
            <person name="Lindquist E."/>
            <person name="Lipzen A."/>
            <person name="Meier-kolthoff J.P."/>
            <person name="Ohm R.A."/>
            <person name="Otillar R.P."/>
            <person name="Pangilinan J."/>
            <person name="Peng Y."/>
            <person name="Rokas A."/>
            <person name="Rosa C.A."/>
            <person name="Scheuner C."/>
            <person name="Sibirny A.A."/>
            <person name="Slot J.C."/>
            <person name="Stielow J.B."/>
            <person name="Sun H."/>
            <person name="Kurtzman C.P."/>
            <person name="Blackwell M."/>
            <person name="Grigoriev I.V."/>
            <person name="Jeffries T.W."/>
        </authorList>
    </citation>
    <scope>NUCLEOTIDE SEQUENCE [LARGE SCALE GENOMIC DNA]</scope>
    <source>
        <strain evidence="11 12">NRRL YB-4993</strain>
    </source>
</reference>
<dbReference type="Proteomes" id="UP000092555">
    <property type="component" value="Unassembled WGS sequence"/>
</dbReference>
<evidence type="ECO:0000256" key="6">
    <source>
        <dbReference type="ARBA" id="ARBA00022968"/>
    </source>
</evidence>
<gene>
    <name evidence="11" type="ORF">METBIDRAFT_31028</name>
</gene>
<organism evidence="11 12">
    <name type="scientific">Metschnikowia bicuspidata var. bicuspidata NRRL YB-4993</name>
    <dbReference type="NCBI Taxonomy" id="869754"/>
    <lineage>
        <taxon>Eukaryota</taxon>
        <taxon>Fungi</taxon>
        <taxon>Dikarya</taxon>
        <taxon>Ascomycota</taxon>
        <taxon>Saccharomycotina</taxon>
        <taxon>Pichiomycetes</taxon>
        <taxon>Metschnikowiaceae</taxon>
        <taxon>Metschnikowia</taxon>
    </lineage>
</organism>
<comment type="similarity">
    <text evidence="2">Belongs to the BMT family.</text>
</comment>
<dbReference type="STRING" id="869754.A0A1A0HDU1"/>
<comment type="caution">
    <text evidence="11">The sequence shown here is derived from an EMBL/GenBank/DDBJ whole genome shotgun (WGS) entry which is preliminary data.</text>
</comment>
<accession>A0A1A0HDU1</accession>
<evidence type="ECO:0000256" key="4">
    <source>
        <dbReference type="ARBA" id="ARBA00022679"/>
    </source>
</evidence>
<evidence type="ECO:0000313" key="11">
    <source>
        <dbReference type="EMBL" id="OBA22062.1"/>
    </source>
</evidence>
<name>A0A1A0HDU1_9ASCO</name>
<evidence type="ECO:0000256" key="3">
    <source>
        <dbReference type="ARBA" id="ARBA00022676"/>
    </source>
</evidence>
<keyword evidence="5 10" id="KW-0812">Transmembrane</keyword>
<evidence type="ECO:0000256" key="7">
    <source>
        <dbReference type="ARBA" id="ARBA00022989"/>
    </source>
</evidence>
<dbReference type="AlphaFoldDB" id="A0A1A0HDU1"/>
<evidence type="ECO:0000256" key="9">
    <source>
        <dbReference type="ARBA" id="ARBA00023316"/>
    </source>
</evidence>
<keyword evidence="3" id="KW-0328">Glycosyltransferase</keyword>
<protein>
    <submittedName>
        <fullName evidence="11">Uncharacterized protein</fullName>
    </submittedName>
</protein>
<dbReference type="GO" id="GO:0016020">
    <property type="term" value="C:membrane"/>
    <property type="evidence" value="ECO:0007669"/>
    <property type="project" value="UniProtKB-SubCell"/>
</dbReference>
<dbReference type="GeneID" id="30028732"/>
<feature type="transmembrane region" description="Helical" evidence="10">
    <location>
        <begin position="12"/>
        <end position="29"/>
    </location>
</feature>
<keyword evidence="8 10" id="KW-0472">Membrane</keyword>
<evidence type="ECO:0000256" key="2">
    <source>
        <dbReference type="ARBA" id="ARBA00009486"/>
    </source>
</evidence>
<keyword evidence="6" id="KW-0735">Signal-anchor</keyword>
<dbReference type="GO" id="GO:0000030">
    <property type="term" value="F:mannosyltransferase activity"/>
    <property type="evidence" value="ECO:0007669"/>
    <property type="project" value="InterPro"/>
</dbReference>
<evidence type="ECO:0000256" key="1">
    <source>
        <dbReference type="ARBA" id="ARBA00004606"/>
    </source>
</evidence>
<dbReference type="RefSeq" id="XP_018712558.1">
    <property type="nucleotide sequence ID" value="XM_018855756.1"/>
</dbReference>
<evidence type="ECO:0000256" key="10">
    <source>
        <dbReference type="SAM" id="Phobius"/>
    </source>
</evidence>
<sequence>MLFKGTGNRQKLLVALSLFACIAVTLVLYHEESDILDIGWKKKPDYAPGTGLREKSRKVLLPLGSQIPEQVLRDHLRGTSSEHWESFQLPEAEVLVTPPHKPGDFKIYDSLLYAASPGATCAENEHKFKLGADDSQHMALNQSRVFEIFFDEADTYDDSYNQHLRGFLEEYMTENKEIQHWYRFSGSSVWLSDYNVHLVVSRMILSKTGSRKNPEISLTLAQIFDELWQEVPDVRVVFPSNTVENAPGFRVGNQDYHLYRFPRFLPIPFPFKTKRKYWGSEDPRVTLVRSKQGHEEPVVVFNAYHEHQLDTGEGIELHGFRSIFMSLPFQVQKGKQIEGADTDQTRDMWFTRTKQLHVQGEQDKKVEKNWIPFVSGAGAHHEHVLMLTLLDPLKIITCELWTDNGICASETSTNDDSVSPLRGGTPLLSIKTIDSEDTEYFAGIARAHLNDCGCGHDFYRPNLIVVSRKGKTWSLSHVSSSLDLGITDLLPSPKSRVCEQDSVIIPNGIEFWDLDRDLMSVYVSASDATVERVLVTGLLQAIEDSMVWKNNETESLLDTVKCALESSREFCRKFGIEDFAAFEKANEI</sequence>
<dbReference type="GO" id="GO:0071555">
    <property type="term" value="P:cell wall organization"/>
    <property type="evidence" value="ECO:0007669"/>
    <property type="project" value="UniProtKB-KW"/>
</dbReference>
<keyword evidence="7 10" id="KW-1133">Transmembrane helix</keyword>
<evidence type="ECO:0000313" key="12">
    <source>
        <dbReference type="Proteomes" id="UP000092555"/>
    </source>
</evidence>
<comment type="subcellular location">
    <subcellularLocation>
        <location evidence="1">Membrane</location>
        <topology evidence="1">Single-pass type II membrane protein</topology>
    </subcellularLocation>
</comment>
<dbReference type="InterPro" id="IPR021988">
    <property type="entry name" value="BMT1"/>
</dbReference>
<dbReference type="OrthoDB" id="3631276at2759"/>
<proteinExistence type="inferred from homology"/>
<keyword evidence="12" id="KW-1185">Reference proteome</keyword>